<proteinExistence type="predicted"/>
<evidence type="ECO:0000313" key="1">
    <source>
        <dbReference type="EMBL" id="KAJ8015493.1"/>
    </source>
</evidence>
<evidence type="ECO:0000313" key="2">
    <source>
        <dbReference type="Proteomes" id="UP001157502"/>
    </source>
</evidence>
<protein>
    <submittedName>
        <fullName evidence="1">Uncharacterized protein</fullName>
    </submittedName>
</protein>
<organism evidence="1 2">
    <name type="scientific">Dallia pectoralis</name>
    <name type="common">Alaska blackfish</name>
    <dbReference type="NCBI Taxonomy" id="75939"/>
    <lineage>
        <taxon>Eukaryota</taxon>
        <taxon>Metazoa</taxon>
        <taxon>Chordata</taxon>
        <taxon>Craniata</taxon>
        <taxon>Vertebrata</taxon>
        <taxon>Euteleostomi</taxon>
        <taxon>Actinopterygii</taxon>
        <taxon>Neopterygii</taxon>
        <taxon>Teleostei</taxon>
        <taxon>Protacanthopterygii</taxon>
        <taxon>Esociformes</taxon>
        <taxon>Umbridae</taxon>
        <taxon>Dallia</taxon>
    </lineage>
</organism>
<keyword evidence="2" id="KW-1185">Reference proteome</keyword>
<dbReference type="Proteomes" id="UP001157502">
    <property type="component" value="Chromosome 2"/>
</dbReference>
<dbReference type="EMBL" id="CM055729">
    <property type="protein sequence ID" value="KAJ8015493.1"/>
    <property type="molecule type" value="Genomic_DNA"/>
</dbReference>
<sequence>MSQLEALPGLAKRFATLKECDVVKRGGHVLLGRAPKFSPNMVARCTIAQSILDPFPLSSLSLGAIKTSARSLAPTGGIAGWATSKTDLKDYDESGPKYHGAPLTDHKKDMFRFTGLVHWRCPSQRQPKHSPTHRAVCLLPKCHPPSVAGPGPRPAAHSSSGNEIPRVLGATGRQGWSFKELLSGEFLEHSHGRSLINTAHSGSSA</sequence>
<comment type="caution">
    <text evidence="1">The sequence shown here is derived from an EMBL/GenBank/DDBJ whole genome shotgun (WGS) entry which is preliminary data.</text>
</comment>
<gene>
    <name evidence="1" type="ORF">DPEC_G00026710</name>
</gene>
<reference evidence="1" key="1">
    <citation type="submission" date="2021-05" db="EMBL/GenBank/DDBJ databases">
        <authorList>
            <person name="Pan Q."/>
            <person name="Jouanno E."/>
            <person name="Zahm M."/>
            <person name="Klopp C."/>
            <person name="Cabau C."/>
            <person name="Louis A."/>
            <person name="Berthelot C."/>
            <person name="Parey E."/>
            <person name="Roest Crollius H."/>
            <person name="Montfort J."/>
            <person name="Robinson-Rechavi M."/>
            <person name="Bouchez O."/>
            <person name="Lampietro C."/>
            <person name="Lopez Roques C."/>
            <person name="Donnadieu C."/>
            <person name="Postlethwait J."/>
            <person name="Bobe J."/>
            <person name="Dillon D."/>
            <person name="Chandos A."/>
            <person name="von Hippel F."/>
            <person name="Guiguen Y."/>
        </authorList>
    </citation>
    <scope>NUCLEOTIDE SEQUENCE</scope>
    <source>
        <strain evidence="1">YG-Jan2019</strain>
    </source>
</reference>
<name>A0ACC2HHJ7_DALPE</name>
<accession>A0ACC2HHJ7</accession>